<dbReference type="Pfam" id="PF14372">
    <property type="entry name" value="hAT-like_RNase-H"/>
    <property type="match status" value="1"/>
</dbReference>
<evidence type="ECO:0000256" key="2">
    <source>
        <dbReference type="ARBA" id="ARBA00022771"/>
    </source>
</evidence>
<keyword evidence="1" id="KW-0479">Metal-binding</keyword>
<accession>A0A835CEB4</accession>
<name>A0A835CEB4_9FABA</name>
<dbReference type="Pfam" id="PF02892">
    <property type="entry name" value="zf-BED"/>
    <property type="match status" value="1"/>
</dbReference>
<feature type="domain" description="BED-type" evidence="5">
    <location>
        <begin position="151"/>
        <end position="195"/>
    </location>
</feature>
<keyword evidence="2" id="KW-0863">Zinc-finger</keyword>
<dbReference type="Proteomes" id="UP000634136">
    <property type="component" value="Unassembled WGS sequence"/>
</dbReference>
<evidence type="ECO:0000256" key="1">
    <source>
        <dbReference type="ARBA" id="ARBA00022723"/>
    </source>
</evidence>
<dbReference type="EMBL" id="JAAIUW010000004">
    <property type="protein sequence ID" value="KAF7835787.1"/>
    <property type="molecule type" value="Genomic_DNA"/>
</dbReference>
<feature type="region of interest" description="Disordered" evidence="4">
    <location>
        <begin position="86"/>
        <end position="139"/>
    </location>
</feature>
<gene>
    <name evidence="7" type="ORF">G2W53_010646</name>
</gene>
<dbReference type="InterPro" id="IPR012337">
    <property type="entry name" value="RNaseH-like_sf"/>
</dbReference>
<dbReference type="GO" id="GO:0003677">
    <property type="term" value="F:DNA binding"/>
    <property type="evidence" value="ECO:0007669"/>
    <property type="project" value="InterPro"/>
</dbReference>
<protein>
    <submittedName>
        <fullName evidence="7">Zinc finger BED domain-containing protein RICESLEEPER 2-like</fullName>
    </submittedName>
</protein>
<evidence type="ECO:0000313" key="8">
    <source>
        <dbReference type="Proteomes" id="UP000634136"/>
    </source>
</evidence>
<evidence type="ECO:0000256" key="4">
    <source>
        <dbReference type="SAM" id="MobiDB-lite"/>
    </source>
</evidence>
<dbReference type="SMART" id="SM00614">
    <property type="entry name" value="ZnF_BED"/>
    <property type="match status" value="1"/>
</dbReference>
<dbReference type="GO" id="GO:0008270">
    <property type="term" value="F:zinc ion binding"/>
    <property type="evidence" value="ECO:0007669"/>
    <property type="project" value="UniProtKB-KW"/>
</dbReference>
<dbReference type="InterPro" id="IPR025525">
    <property type="entry name" value="hAT-like_transposase_RNase-H"/>
</dbReference>
<dbReference type="PANTHER" id="PTHR23272:SF161">
    <property type="entry name" value="ZINC FINGER BED DOMAIN-CONTAINING PROTEIN RICESLEEPER 1-LIKE"/>
    <property type="match status" value="1"/>
</dbReference>
<keyword evidence="3" id="KW-0862">Zinc</keyword>
<organism evidence="7 8">
    <name type="scientific">Senna tora</name>
    <dbReference type="NCBI Taxonomy" id="362788"/>
    <lineage>
        <taxon>Eukaryota</taxon>
        <taxon>Viridiplantae</taxon>
        <taxon>Streptophyta</taxon>
        <taxon>Embryophyta</taxon>
        <taxon>Tracheophyta</taxon>
        <taxon>Spermatophyta</taxon>
        <taxon>Magnoliopsida</taxon>
        <taxon>eudicotyledons</taxon>
        <taxon>Gunneridae</taxon>
        <taxon>Pentapetalae</taxon>
        <taxon>rosids</taxon>
        <taxon>fabids</taxon>
        <taxon>Fabales</taxon>
        <taxon>Fabaceae</taxon>
        <taxon>Caesalpinioideae</taxon>
        <taxon>Cassia clade</taxon>
        <taxon>Senna</taxon>
    </lineage>
</organism>
<evidence type="ECO:0000259" key="6">
    <source>
        <dbReference type="Pfam" id="PF14372"/>
    </source>
</evidence>
<dbReference type="AlphaFoldDB" id="A0A835CEB4"/>
<feature type="domain" description="hAT-like transposase RNase-H fold" evidence="6">
    <location>
        <begin position="322"/>
        <end position="388"/>
    </location>
</feature>
<evidence type="ECO:0000256" key="3">
    <source>
        <dbReference type="ARBA" id="ARBA00022833"/>
    </source>
</evidence>
<dbReference type="PANTHER" id="PTHR23272">
    <property type="entry name" value="BED FINGER-RELATED"/>
    <property type="match status" value="1"/>
</dbReference>
<evidence type="ECO:0000259" key="5">
    <source>
        <dbReference type="Pfam" id="PF02892"/>
    </source>
</evidence>
<keyword evidence="8" id="KW-1185">Reference proteome</keyword>
<dbReference type="InterPro" id="IPR003656">
    <property type="entry name" value="Znf_BED"/>
</dbReference>
<dbReference type="SUPFAM" id="SSF53098">
    <property type="entry name" value="Ribonuclease H-like"/>
    <property type="match status" value="1"/>
</dbReference>
<sequence length="388" mass="43898">MPQSVPFLFYYLHLQLQVLNLAGSTAAASLLIHRLSSLVSVLIHLTSAPPASSLSFFCTEMDRASQSIPSEEVDYYGLQEAIGDDEPNECEGEGVKGDAPPTSHEPPPTSNEPHSTSSKRKRDSPVAAASASETQKCTTITKKLTRPPSWVLNHFTVKKFSDQDRAPCNYCGAHYACHKKKNGTTNMIGHLLRQCDKFPRNLRDPKQTILTLQPKKKEQGEGAESSLTAVYFDNQLCREALARMVIIDELPFRWNSNYLMLESALKFQLAFDRLEDTCGDYLLHFVESSERKMGSPSMNDWEIASKFVKFLKIFYEATLRISASTHISSHMYFHDFGTIINALNKWCESDDLIFKSMAEKMKNKFDKYWGNIKNVNLIIFIACELDPR</sequence>
<proteinExistence type="predicted"/>
<comment type="caution">
    <text evidence="7">The sequence shown here is derived from an EMBL/GenBank/DDBJ whole genome shotgun (WGS) entry which is preliminary data.</text>
</comment>
<evidence type="ECO:0000313" key="7">
    <source>
        <dbReference type="EMBL" id="KAF7835787.1"/>
    </source>
</evidence>
<dbReference type="OrthoDB" id="2438421at2759"/>
<reference evidence="7" key="1">
    <citation type="submission" date="2020-09" db="EMBL/GenBank/DDBJ databases">
        <title>Genome-Enabled Discovery of Anthraquinone Biosynthesis in Senna tora.</title>
        <authorList>
            <person name="Kang S.-H."/>
            <person name="Pandey R.P."/>
            <person name="Lee C.-M."/>
            <person name="Sim J.-S."/>
            <person name="Jeong J.-T."/>
            <person name="Choi B.-S."/>
            <person name="Jung M."/>
            <person name="Ginzburg D."/>
            <person name="Zhao K."/>
            <person name="Won S.Y."/>
            <person name="Oh T.-J."/>
            <person name="Yu Y."/>
            <person name="Kim N.-H."/>
            <person name="Lee O.R."/>
            <person name="Lee T.-H."/>
            <person name="Bashyal P."/>
            <person name="Kim T.-S."/>
            <person name="Lee W.-H."/>
            <person name="Kawkins C."/>
            <person name="Kim C.-K."/>
            <person name="Kim J.S."/>
            <person name="Ahn B.O."/>
            <person name="Rhee S.Y."/>
            <person name="Sohng J.K."/>
        </authorList>
    </citation>
    <scope>NUCLEOTIDE SEQUENCE</scope>
    <source>
        <tissue evidence="7">Leaf</tissue>
    </source>
</reference>